<keyword evidence="2" id="KW-0472">Membrane</keyword>
<keyword evidence="2" id="KW-1133">Transmembrane helix</keyword>
<evidence type="ECO:0000256" key="2">
    <source>
        <dbReference type="SAM" id="Phobius"/>
    </source>
</evidence>
<feature type="transmembrane region" description="Helical" evidence="2">
    <location>
        <begin position="298"/>
        <end position="316"/>
    </location>
</feature>
<evidence type="ECO:0000313" key="5">
    <source>
        <dbReference type="EMBL" id="RFS43914.1"/>
    </source>
</evidence>
<keyword evidence="6" id="KW-1185">Reference proteome</keyword>
<gene>
    <name evidence="5" type="ORF">D0Q02_25280</name>
</gene>
<dbReference type="EMBL" id="QVFU01000041">
    <property type="protein sequence ID" value="RFS43914.1"/>
    <property type="molecule type" value="Genomic_DNA"/>
</dbReference>
<evidence type="ECO:0000259" key="4">
    <source>
        <dbReference type="Pfam" id="PF06030"/>
    </source>
</evidence>
<name>A0A372FTG6_9ACTN</name>
<keyword evidence="3" id="KW-0732">Signal</keyword>
<keyword evidence="2" id="KW-0812">Transmembrane</keyword>
<dbReference type="AlphaFoldDB" id="A0A372FTG6"/>
<feature type="signal peptide" evidence="3">
    <location>
        <begin position="1"/>
        <end position="20"/>
    </location>
</feature>
<evidence type="ECO:0000313" key="6">
    <source>
        <dbReference type="Proteomes" id="UP000262621"/>
    </source>
</evidence>
<protein>
    <submittedName>
        <fullName evidence="5">DUF916 domain-containing protein</fullName>
    </submittedName>
</protein>
<dbReference type="Pfam" id="PF06030">
    <property type="entry name" value="WxLIP_PGBD"/>
    <property type="match status" value="1"/>
</dbReference>
<feature type="domain" description="WxL Interacting Protein peptidoglycan binding" evidence="4">
    <location>
        <begin position="48"/>
        <end position="144"/>
    </location>
</feature>
<feature type="region of interest" description="Disordered" evidence="1">
    <location>
        <begin position="331"/>
        <end position="373"/>
    </location>
</feature>
<organism evidence="5 6">
    <name type="scientific">Micromonospora craniellae</name>
    <dbReference type="NCBI Taxonomy" id="2294034"/>
    <lineage>
        <taxon>Bacteria</taxon>
        <taxon>Bacillati</taxon>
        <taxon>Actinomycetota</taxon>
        <taxon>Actinomycetes</taxon>
        <taxon>Micromonosporales</taxon>
        <taxon>Micromonosporaceae</taxon>
        <taxon>Micromonospora</taxon>
    </lineage>
</organism>
<evidence type="ECO:0000256" key="3">
    <source>
        <dbReference type="SAM" id="SignalP"/>
    </source>
</evidence>
<reference evidence="5 6" key="1">
    <citation type="submission" date="2018-08" db="EMBL/GenBank/DDBJ databases">
        <title>Verrucosispora craniellae sp. nov., isolated from a marine sponge in the South China Sea.</title>
        <authorList>
            <person name="Li L."/>
            <person name="Lin H.W."/>
        </authorList>
    </citation>
    <scope>NUCLEOTIDE SEQUENCE [LARGE SCALE GENOMIC DNA]</scope>
    <source>
        <strain evidence="5 6">LHW63014</strain>
    </source>
</reference>
<proteinExistence type="predicted"/>
<feature type="chain" id="PRO_5039384267" evidence="3">
    <location>
        <begin position="21"/>
        <end position="373"/>
    </location>
</feature>
<sequence length="373" mass="39151">MRTPAILAVVLALAAGTVLGATPGSATAAESLTWGVAPSNPDGPDGRSSFEYKLDPGATLTDRVAITNHSNRPVTLDVYASDAFTTQQGGFDLLAASEKPVDVGSWITFQNRTVTVPSTSRLTVPFTLAVPANATPGDHPGGIVASLAATGADGQGNQVAVHHRVGTRVHLRVTGELDPALNVENVTVNHDGSWNPLRGGTVTAEVTVRNTGNVRLTGQPELTVTGPFGLAGRVETGERLPEILPGDSYRTSIRLDGVPPLFRLQATLTVAPEAVTDEVLDPAPRTVTHRVGLWAPPWPHLVILLLLGAAIWLTVVRRRHRQRRTAQELERAVAAARAEARAERAASDSGAAEPADAGSDRPETSNDTQGVAK</sequence>
<dbReference type="InterPro" id="IPR010317">
    <property type="entry name" value="WxLIP_PGBD"/>
</dbReference>
<comment type="caution">
    <text evidence="5">The sequence shown here is derived from an EMBL/GenBank/DDBJ whole genome shotgun (WGS) entry which is preliminary data.</text>
</comment>
<accession>A0A372FTG6</accession>
<evidence type="ECO:0000256" key="1">
    <source>
        <dbReference type="SAM" id="MobiDB-lite"/>
    </source>
</evidence>
<dbReference type="OrthoDB" id="4336304at2"/>
<dbReference type="Proteomes" id="UP000262621">
    <property type="component" value="Unassembled WGS sequence"/>
</dbReference>
<dbReference type="RefSeq" id="WP_117230502.1">
    <property type="nucleotide sequence ID" value="NZ_CP061725.1"/>
</dbReference>